<evidence type="ECO:0000256" key="1">
    <source>
        <dbReference type="ARBA" id="ARBA00005695"/>
    </source>
</evidence>
<dbReference type="Gene3D" id="3.40.190.10">
    <property type="entry name" value="Periplasmic binding protein-like II"/>
    <property type="match status" value="1"/>
</dbReference>
<keyword evidence="3 4" id="KW-0732">Signal</keyword>
<reference evidence="6 7" key="1">
    <citation type="submission" date="2018-08" db="EMBL/GenBank/DDBJ databases">
        <title>Murine metabolic-syndrome-specific gut microbial biobank.</title>
        <authorList>
            <person name="Liu C."/>
        </authorList>
    </citation>
    <scope>NUCLEOTIDE SEQUENCE [LARGE SCALE GENOMIC DNA]</scope>
    <source>
        <strain evidence="6 7">28</strain>
    </source>
</reference>
<dbReference type="PIRSF" id="PIRSF002741">
    <property type="entry name" value="MppA"/>
    <property type="match status" value="1"/>
</dbReference>
<feature type="domain" description="Solute-binding protein family 5" evidence="5">
    <location>
        <begin position="83"/>
        <end position="441"/>
    </location>
</feature>
<evidence type="ECO:0000313" key="7">
    <source>
        <dbReference type="Proteomes" id="UP000446866"/>
    </source>
</evidence>
<feature type="chain" id="PRO_5032665858" evidence="4">
    <location>
        <begin position="26"/>
        <end position="526"/>
    </location>
</feature>
<evidence type="ECO:0000313" key="6">
    <source>
        <dbReference type="EMBL" id="NBH60335.1"/>
    </source>
</evidence>
<dbReference type="Proteomes" id="UP000446866">
    <property type="component" value="Unassembled WGS sequence"/>
</dbReference>
<comment type="similarity">
    <text evidence="1">Belongs to the bacterial solute-binding protein 5 family.</text>
</comment>
<dbReference type="CDD" id="cd08518">
    <property type="entry name" value="PBP2_NikA_DppA_OppA_like_19"/>
    <property type="match status" value="1"/>
</dbReference>
<organism evidence="6 7">
    <name type="scientific">Anaerotruncus colihominis</name>
    <dbReference type="NCBI Taxonomy" id="169435"/>
    <lineage>
        <taxon>Bacteria</taxon>
        <taxon>Bacillati</taxon>
        <taxon>Bacillota</taxon>
        <taxon>Clostridia</taxon>
        <taxon>Eubacteriales</taxon>
        <taxon>Oscillospiraceae</taxon>
        <taxon>Anaerotruncus</taxon>
    </lineage>
</organism>
<comment type="caution">
    <text evidence="6">The sequence shown here is derived from an EMBL/GenBank/DDBJ whole genome shotgun (WGS) entry which is preliminary data.</text>
</comment>
<feature type="signal peptide" evidence="4">
    <location>
        <begin position="1"/>
        <end position="25"/>
    </location>
</feature>
<gene>
    <name evidence="6" type="ORF">D0435_01425</name>
</gene>
<dbReference type="InterPro" id="IPR039424">
    <property type="entry name" value="SBP_5"/>
</dbReference>
<dbReference type="GO" id="GO:0015833">
    <property type="term" value="P:peptide transport"/>
    <property type="evidence" value="ECO:0007669"/>
    <property type="project" value="TreeGrafter"/>
</dbReference>
<dbReference type="Pfam" id="PF00496">
    <property type="entry name" value="SBP_bac_5"/>
    <property type="match status" value="1"/>
</dbReference>
<dbReference type="GO" id="GO:1904680">
    <property type="term" value="F:peptide transmembrane transporter activity"/>
    <property type="evidence" value="ECO:0007669"/>
    <property type="project" value="TreeGrafter"/>
</dbReference>
<dbReference type="PROSITE" id="PS51257">
    <property type="entry name" value="PROKAR_LIPOPROTEIN"/>
    <property type="match status" value="1"/>
</dbReference>
<dbReference type="PANTHER" id="PTHR30290">
    <property type="entry name" value="PERIPLASMIC BINDING COMPONENT OF ABC TRANSPORTER"/>
    <property type="match status" value="1"/>
</dbReference>
<protein>
    <submittedName>
        <fullName evidence="6">ABC transporter substrate-binding protein</fullName>
    </submittedName>
</protein>
<accession>A0A845QHF9</accession>
<dbReference type="AlphaFoldDB" id="A0A845QHF9"/>
<proteinExistence type="inferred from homology"/>
<evidence type="ECO:0000256" key="3">
    <source>
        <dbReference type="ARBA" id="ARBA00022729"/>
    </source>
</evidence>
<dbReference type="PANTHER" id="PTHR30290:SF9">
    <property type="entry name" value="OLIGOPEPTIDE-BINDING PROTEIN APPA"/>
    <property type="match status" value="1"/>
</dbReference>
<evidence type="ECO:0000256" key="2">
    <source>
        <dbReference type="ARBA" id="ARBA00022448"/>
    </source>
</evidence>
<keyword evidence="7" id="KW-1185">Reference proteome</keyword>
<dbReference type="Gene3D" id="3.10.105.10">
    <property type="entry name" value="Dipeptide-binding Protein, Domain 3"/>
    <property type="match status" value="1"/>
</dbReference>
<evidence type="ECO:0000256" key="4">
    <source>
        <dbReference type="SAM" id="SignalP"/>
    </source>
</evidence>
<dbReference type="InterPro" id="IPR000914">
    <property type="entry name" value="SBP_5_dom"/>
</dbReference>
<dbReference type="SUPFAM" id="SSF53850">
    <property type="entry name" value="Periplasmic binding protein-like II"/>
    <property type="match status" value="1"/>
</dbReference>
<dbReference type="GO" id="GO:0043190">
    <property type="term" value="C:ATP-binding cassette (ABC) transporter complex"/>
    <property type="evidence" value="ECO:0007669"/>
    <property type="project" value="InterPro"/>
</dbReference>
<dbReference type="GO" id="GO:0042597">
    <property type="term" value="C:periplasmic space"/>
    <property type="evidence" value="ECO:0007669"/>
    <property type="project" value="UniProtKB-ARBA"/>
</dbReference>
<sequence>MKMKRKILTTILCMILVIIVGVALAGCGDSSENGSTASAMAAGENTLVYGSQDYTAINPALYEHGEINLLLFAGLTAHDAENNVVPGLAKTWEFDEKTLTYTFQLREGLTFHDGQPLTSADVKFTLDLILDENNQSEIISNYTDIQEINCPDDLTVEIKLKQINVAFPDYMTIGILPKHLLEERDPATDSFNQNPVGAGPYKLVSWDQGQSITMERFDQYYGGTPKIERVIFKIVPEIDARAMQLRSGEIDMAMITAKTSASVAKESGYRIYQMKTADYRAIAYNFAKPVFSENPELAGILSYAIDRDAIVKSVLLGEGEAAYSPLQKGAYNNEEMERFDYNPKKAETLLQEAGWTKGESGYYEKDGEELGFVISAMADDSVRVDMAKMCAAQLRSIGINATAEAKASLDWANQDCCIIGWGSPFDPDDHTYKIFSTGAGDNYTAYGNTAVDRILEKARHTEDDSARKELYMEFQEELTKAMPYSFIAYVDASYAVRENVKGITENTVLGHHGVGVFWNIAEWEIQ</sequence>
<dbReference type="InterPro" id="IPR030678">
    <property type="entry name" value="Peptide/Ni-bd"/>
</dbReference>
<name>A0A845QHF9_9FIRM</name>
<dbReference type="EMBL" id="QXWK01000001">
    <property type="protein sequence ID" value="NBH60335.1"/>
    <property type="molecule type" value="Genomic_DNA"/>
</dbReference>
<dbReference type="Gene3D" id="3.90.76.10">
    <property type="entry name" value="Dipeptide-binding Protein, Domain 1"/>
    <property type="match status" value="1"/>
</dbReference>
<keyword evidence="2" id="KW-0813">Transport</keyword>
<evidence type="ECO:0000259" key="5">
    <source>
        <dbReference type="Pfam" id="PF00496"/>
    </source>
</evidence>